<dbReference type="HAMAP" id="MF_01678">
    <property type="entry name" value="Salvage_MtnA"/>
    <property type="match status" value="1"/>
</dbReference>
<dbReference type="EMBL" id="AP011690">
    <property type="protein sequence ID" value="BAL54475.1"/>
    <property type="molecule type" value="Genomic_DNA"/>
</dbReference>
<dbReference type="PANTHER" id="PTHR43475:SF1">
    <property type="entry name" value="METHYLTHIORIBOSE-1-PHOSPHATE ISOMERASE"/>
    <property type="match status" value="1"/>
</dbReference>
<evidence type="ECO:0000313" key="3">
    <source>
        <dbReference type="EMBL" id="BAL54475.1"/>
    </source>
</evidence>
<gene>
    <name evidence="2" type="primary">mtnA</name>
    <name evidence="3" type="ORF">HGMM_F16E03C14</name>
</gene>
<comment type="catalytic activity">
    <reaction evidence="2">
        <text>5-(methylsulfanyl)-alpha-D-ribose 1-phosphate = 5-(methylsulfanyl)-D-ribulose 1-phosphate</text>
        <dbReference type="Rhea" id="RHEA:19989"/>
        <dbReference type="ChEBI" id="CHEBI:58533"/>
        <dbReference type="ChEBI" id="CHEBI:58548"/>
        <dbReference type="EC" id="5.3.1.23"/>
    </reaction>
</comment>
<organism evidence="3">
    <name type="scientific">uncultured Planctomycetota bacterium</name>
    <dbReference type="NCBI Taxonomy" id="120965"/>
    <lineage>
        <taxon>Bacteria</taxon>
        <taxon>Pseudomonadati</taxon>
        <taxon>Planctomycetota</taxon>
        <taxon>environmental samples</taxon>
    </lineage>
</organism>
<dbReference type="UniPathway" id="UPA00904">
    <property type="reaction ID" value="UER00874"/>
</dbReference>
<feature type="binding site" evidence="2">
    <location>
        <position position="106"/>
    </location>
    <ligand>
        <name>substrate</name>
    </ligand>
</feature>
<dbReference type="NCBIfam" id="TIGR00524">
    <property type="entry name" value="eIF-2B_rel"/>
    <property type="match status" value="1"/>
</dbReference>
<dbReference type="NCBIfam" id="NF004326">
    <property type="entry name" value="PRK05720.1"/>
    <property type="match status" value="1"/>
</dbReference>
<dbReference type="FunFam" id="3.40.50.10470:FF:000006">
    <property type="entry name" value="Methylthioribose-1-phosphate isomerase"/>
    <property type="match status" value="1"/>
</dbReference>
<dbReference type="GO" id="GO:0019509">
    <property type="term" value="P:L-methionine salvage from methylthioadenosine"/>
    <property type="evidence" value="ECO:0007669"/>
    <property type="project" value="UniProtKB-UniRule"/>
</dbReference>
<dbReference type="InterPro" id="IPR027363">
    <property type="entry name" value="M1Pi_N"/>
</dbReference>
<comment type="pathway">
    <text evidence="2">Amino-acid biosynthesis; L-methionine biosynthesis via salvage pathway; L-methionine from S-methyl-5-thio-alpha-D-ribose 1-phosphate: step 1/6.</text>
</comment>
<keyword evidence="2" id="KW-0486">Methionine biosynthesis</keyword>
<feature type="binding site" evidence="2">
    <location>
        <begin position="63"/>
        <end position="65"/>
    </location>
    <ligand>
        <name>substrate</name>
    </ligand>
</feature>
<dbReference type="AlphaFoldDB" id="H5SE89"/>
<feature type="site" description="Transition state stabilizer" evidence="2">
    <location>
        <position position="179"/>
    </location>
</feature>
<dbReference type="Pfam" id="PF01008">
    <property type="entry name" value="IF-2B"/>
    <property type="match status" value="1"/>
</dbReference>
<dbReference type="SUPFAM" id="SSF100950">
    <property type="entry name" value="NagB/RpiA/CoA transferase-like"/>
    <property type="match status" value="1"/>
</dbReference>
<feature type="binding site" evidence="2">
    <location>
        <begin position="269"/>
        <end position="270"/>
    </location>
    <ligand>
        <name>substrate</name>
    </ligand>
</feature>
<evidence type="ECO:0000256" key="2">
    <source>
        <dbReference type="HAMAP-Rule" id="MF_01678"/>
    </source>
</evidence>
<sequence>MASKRGRDEGMTSHRPLRALEWVGERDGFLRIVDQTRLPREIRYLQLNSADEVREAIMHLKIRGAPAIGVAAAFGVVLGMRQARYRSAADALAHLERVVNALRESRPTAINLFHALERMHRLGHSIITAPEFQPQVNDLVLRLLAEAKAIWAEDRQMCRALAEHGAALIQDGMGVLTHCNTGALAASDYGTALGVLFVAWERGRRFTVYATETRPLWQGARLTTLELKWRGIATVLACDNAAGWLMRLGRVQLVLVGADRIAANGDTANKVGTYSLAALARMHGIPFYVAAPTSSFDATLPDGSAIPLEQRSPLEVTQPFGLQIAAEGIGAENPAFDVTPADWITGIITERGLIQPVNRATIAALLQSESPHKVTAIS</sequence>
<dbReference type="InterPro" id="IPR005251">
    <property type="entry name" value="IF-M1Pi"/>
</dbReference>
<dbReference type="FunFam" id="1.20.120.420:FF:000003">
    <property type="entry name" value="Methylthioribose-1-phosphate isomerase"/>
    <property type="match status" value="1"/>
</dbReference>
<comment type="function">
    <text evidence="2">Catalyzes the interconversion of methylthioribose-1-phosphate (MTR-1-P) into methylthioribulose-1-phosphate (MTRu-1-P).</text>
</comment>
<keyword evidence="1 2" id="KW-0413">Isomerase</keyword>
<keyword evidence="2" id="KW-0028">Amino-acid biosynthesis</keyword>
<accession>H5SE89</accession>
<dbReference type="EC" id="5.3.1.23" evidence="2"/>
<name>H5SE89_9BACT</name>
<dbReference type="InterPro" id="IPR011559">
    <property type="entry name" value="Initiation_fac_2B_a/b/d"/>
</dbReference>
<reference evidence="3" key="1">
    <citation type="journal article" date="2005" name="Environ. Microbiol.">
        <title>Genetic and functional properties of uncultivated thermophilic crenarchaeotes from a subsurface gold mine as revealed by analysis of genome fragments.</title>
        <authorList>
            <person name="Nunoura T."/>
            <person name="Hirayama H."/>
            <person name="Takami H."/>
            <person name="Oida H."/>
            <person name="Nishi S."/>
            <person name="Shimamura S."/>
            <person name="Suzuki Y."/>
            <person name="Inagaki F."/>
            <person name="Takai K."/>
            <person name="Nealson K.H."/>
            <person name="Horikoshi K."/>
        </authorList>
    </citation>
    <scope>NUCLEOTIDE SEQUENCE</scope>
</reference>
<dbReference type="Gene3D" id="3.40.50.10470">
    <property type="entry name" value="Translation initiation factor eif-2b, domain 2"/>
    <property type="match status" value="1"/>
</dbReference>
<evidence type="ECO:0000256" key="1">
    <source>
        <dbReference type="ARBA" id="ARBA00023235"/>
    </source>
</evidence>
<feature type="active site" description="Proton donor" evidence="2">
    <location>
        <position position="259"/>
    </location>
</feature>
<dbReference type="Gene3D" id="1.20.120.420">
    <property type="entry name" value="translation initiation factor eif-2b, domain 1"/>
    <property type="match status" value="1"/>
</dbReference>
<reference evidence="3" key="2">
    <citation type="journal article" date="2012" name="PLoS ONE">
        <title>A Deeply Branching Thermophilic Bacterium with an Ancient Acetyl-CoA Pathway Dominates a Subsurface Ecosystem.</title>
        <authorList>
            <person name="Takami H."/>
            <person name="Noguchi H."/>
            <person name="Takaki Y."/>
            <person name="Uchiyama I."/>
            <person name="Toyoda A."/>
            <person name="Nishi S."/>
            <person name="Chee G.-J."/>
            <person name="Arai W."/>
            <person name="Nunoura T."/>
            <person name="Itoh T."/>
            <person name="Hattori M."/>
            <person name="Takai K."/>
        </authorList>
    </citation>
    <scope>NUCLEOTIDE SEQUENCE</scope>
</reference>
<dbReference type="InterPro" id="IPR000649">
    <property type="entry name" value="IF-2B-related"/>
</dbReference>
<comment type="similarity">
    <text evidence="2">Belongs to the EIF-2B alpha/beta/delta subunits family. MtnA subfamily.</text>
</comment>
<dbReference type="GO" id="GO:0046523">
    <property type="term" value="F:S-methyl-5-thioribose-1-phosphate isomerase activity"/>
    <property type="evidence" value="ECO:0007669"/>
    <property type="project" value="UniProtKB-UniRule"/>
</dbReference>
<dbReference type="NCBIfam" id="TIGR00512">
    <property type="entry name" value="salvage_mtnA"/>
    <property type="match status" value="1"/>
</dbReference>
<dbReference type="PANTHER" id="PTHR43475">
    <property type="entry name" value="METHYLTHIORIBOSE-1-PHOSPHATE ISOMERASE"/>
    <property type="match status" value="1"/>
</dbReference>
<feature type="binding site" evidence="2">
    <location>
        <position position="218"/>
    </location>
    <ligand>
        <name>substrate</name>
    </ligand>
</feature>
<protein>
    <recommendedName>
        <fullName evidence="2">Methylthioribose-1-phosphate isomerase</fullName>
        <shortName evidence="2">M1Pi</shortName>
        <shortName evidence="2">MTR-1-P isomerase</shortName>
        <ecNumber evidence="2">5.3.1.23</ecNumber>
    </recommendedName>
    <alternativeName>
        <fullName evidence="2">S-methyl-5-thioribose-1-phosphate isomerase</fullName>
    </alternativeName>
</protein>
<dbReference type="InterPro" id="IPR042529">
    <property type="entry name" value="IF_2B-like_C"/>
</dbReference>
<dbReference type="InterPro" id="IPR037171">
    <property type="entry name" value="NagB/RpiA_transferase-like"/>
</dbReference>
<proteinExistence type="inferred from homology"/>